<dbReference type="RefSeq" id="WP_122244025.1">
    <property type="nucleotide sequence ID" value="NZ_CP154474.1"/>
</dbReference>
<organism evidence="2 3">
    <name type="scientific">Vandammella animalimorsus</name>
    <dbReference type="NCBI Taxonomy" id="2029117"/>
    <lineage>
        <taxon>Bacteria</taxon>
        <taxon>Pseudomonadati</taxon>
        <taxon>Pseudomonadota</taxon>
        <taxon>Betaproteobacteria</taxon>
        <taxon>Burkholderiales</taxon>
        <taxon>Comamonadaceae</taxon>
        <taxon>Vandammella</taxon>
    </lineage>
</organism>
<gene>
    <name evidence="2" type="ORF">EBQ34_02330</name>
</gene>
<comment type="caution">
    <text evidence="2">The sequence shown here is derived from an EMBL/GenBank/DDBJ whole genome shotgun (WGS) entry which is preliminary data.</text>
</comment>
<protein>
    <submittedName>
        <fullName evidence="2">Prepilin-type cleavage/methylation domain-containing protein</fullName>
    </submittedName>
</protein>
<evidence type="ECO:0000313" key="3">
    <source>
        <dbReference type="Proteomes" id="UP000275180"/>
    </source>
</evidence>
<dbReference type="GO" id="GO:0043683">
    <property type="term" value="P:type IV pilus assembly"/>
    <property type="evidence" value="ECO:0007669"/>
    <property type="project" value="InterPro"/>
</dbReference>
<evidence type="ECO:0000313" key="2">
    <source>
        <dbReference type="EMBL" id="RMX18577.1"/>
    </source>
</evidence>
<sequence>MLRNFAYIPKTRSSSHRVAGLERQNGVTLVELMVGIVIGMLVVAVAVAAVLASRGATTTVSEAAQLQQQASYAFRVLGQQIRQAGSLELNLDSEGNQGTSNALSANSKVAFLVDYSQWGEIVNGVDAPSNTQFALGVGYQNYAERLVDNSIVSQFRDCLGAGGAAAGAVPPRVINQFSVRNGRLVCSGIAGQAQAIIQNVADFQVRYYVQGGAATGNPTIMRVQASGVTNWADVVAVEVCLDMVGSNTVGVPATSQYRNCQDVNAPYNNRIHHVYRNVFQLRSQGVLG</sequence>
<proteinExistence type="predicted"/>
<dbReference type="Pfam" id="PF07963">
    <property type="entry name" value="N_methyl"/>
    <property type="match status" value="1"/>
</dbReference>
<keyword evidence="1" id="KW-0812">Transmembrane</keyword>
<accession>A0A3M6RTF1</accession>
<evidence type="ECO:0000256" key="1">
    <source>
        <dbReference type="SAM" id="Phobius"/>
    </source>
</evidence>
<dbReference type="EMBL" id="RDQJ01000002">
    <property type="protein sequence ID" value="RMX18577.1"/>
    <property type="molecule type" value="Genomic_DNA"/>
</dbReference>
<feature type="transmembrane region" description="Helical" evidence="1">
    <location>
        <begin position="32"/>
        <end position="52"/>
    </location>
</feature>
<dbReference type="InterPro" id="IPR012902">
    <property type="entry name" value="N_methyl_site"/>
</dbReference>
<dbReference type="AlphaFoldDB" id="A0A3M6RTF1"/>
<keyword evidence="1" id="KW-0472">Membrane</keyword>
<dbReference type="Proteomes" id="UP000275180">
    <property type="component" value="Unassembled WGS sequence"/>
</dbReference>
<reference evidence="2 3" key="1">
    <citation type="submission" date="2018-10" db="EMBL/GenBank/DDBJ databases">
        <title>Comamonadaceae CDC group NO-1 genome sequencing and assembly.</title>
        <authorList>
            <person name="Bernier A.-M."/>
            <person name="Bernard K."/>
        </authorList>
    </citation>
    <scope>NUCLEOTIDE SEQUENCE [LARGE SCALE GENOMIC DNA]</scope>
    <source>
        <strain evidence="2 3">NML180582</strain>
    </source>
</reference>
<dbReference type="OrthoDB" id="8752043at2"/>
<dbReference type="InterPro" id="IPR032092">
    <property type="entry name" value="PilW"/>
</dbReference>
<dbReference type="Pfam" id="PF16074">
    <property type="entry name" value="PilW"/>
    <property type="match status" value="1"/>
</dbReference>
<name>A0A3M6RTF1_9BURK</name>
<keyword evidence="1" id="KW-1133">Transmembrane helix</keyword>